<accession>F0ZZW5</accession>
<protein>
    <submittedName>
        <fullName evidence="1">Uncharacterized protein</fullName>
    </submittedName>
</protein>
<dbReference type="VEuPathDB" id="AmoebaDB:DICPUDRAFT_157748"/>
<evidence type="ECO:0000313" key="2">
    <source>
        <dbReference type="Proteomes" id="UP000001064"/>
    </source>
</evidence>
<gene>
    <name evidence="1" type="ORF">DICPUDRAFT_157748</name>
</gene>
<evidence type="ECO:0000313" key="1">
    <source>
        <dbReference type="EMBL" id="EGC30515.1"/>
    </source>
</evidence>
<name>F0ZZW5_DICPU</name>
<dbReference type="GeneID" id="10510355"/>
<dbReference type="KEGG" id="dpp:DICPUDRAFT_157748"/>
<proteinExistence type="predicted"/>
<dbReference type="OrthoDB" id="31075at2759"/>
<sequence length="572" mass="66372">MNSLCLELLNRVEKLQYINTNRKKNGFYYEEKGFFSMDIHFNFTGNEIMTEARKKLKVPDGNGFTTNFIIYCLLESKKINSSINLNKKVVKRAFKAMSKCYDNNSCDGKYGFWIQKHDNENNIFVQSPVNYQLLVNESAHFTDESLTKLFGIKKRNEFNSTFSYSSKKCLSIPSDNDSTSINYALGSSIFDLRNEFPDSYQYWQSKNNDLQNYFQIISKYSYRPFSSNTDENSIDPRTYYFVRGFIKEWLESGRKKEDLILPMVYAMNQTEQLNVFPHIQIPSLSNHIDISILANVLFAIISSIKCKPHMKITNDINNILISIVLLIEYVLKTKLLFKRADLTVFYYPSLYPVFWFISRSLNTLKDFKLNSNSFPKSLKTVLQNLNNICKSYITKFLLKKVKRSANECYWEDFLGNGDSLDGKPVNYSEDRFFSTSCAINILIDTWSTPMHKGSNQIKWKENLPSEIKKLVDSSYSYLIENILKNKDMDNNIFFSSHTKGKATTITNYPSNITIDVTTGAHHSESNADELLSKKILVALVRGVIDENEYNKMLDESKIQWNDVYMSLFTGEI</sequence>
<dbReference type="EMBL" id="GL871323">
    <property type="protein sequence ID" value="EGC30515.1"/>
    <property type="molecule type" value="Genomic_DNA"/>
</dbReference>
<dbReference type="InParanoid" id="F0ZZW5"/>
<dbReference type="RefSeq" id="XP_003292963.1">
    <property type="nucleotide sequence ID" value="XM_003292915.1"/>
</dbReference>
<dbReference type="eggNOG" id="ENOG502RYKP">
    <property type="taxonomic scope" value="Eukaryota"/>
</dbReference>
<dbReference type="OMA" id="YWFISRT"/>
<dbReference type="Proteomes" id="UP000001064">
    <property type="component" value="Unassembled WGS sequence"/>
</dbReference>
<keyword evidence="2" id="KW-1185">Reference proteome</keyword>
<organism evidence="1 2">
    <name type="scientific">Dictyostelium purpureum</name>
    <name type="common">Slime mold</name>
    <dbReference type="NCBI Taxonomy" id="5786"/>
    <lineage>
        <taxon>Eukaryota</taxon>
        <taxon>Amoebozoa</taxon>
        <taxon>Evosea</taxon>
        <taxon>Eumycetozoa</taxon>
        <taxon>Dictyostelia</taxon>
        <taxon>Dictyosteliales</taxon>
        <taxon>Dictyosteliaceae</taxon>
        <taxon>Dictyostelium</taxon>
    </lineage>
</organism>
<dbReference type="AlphaFoldDB" id="F0ZZW5"/>
<reference evidence="2" key="1">
    <citation type="journal article" date="2011" name="Genome Biol.">
        <title>Comparative genomics of the social amoebae Dictyostelium discoideum and Dictyostelium purpureum.</title>
        <authorList>
            <consortium name="US DOE Joint Genome Institute (JGI-PGF)"/>
            <person name="Sucgang R."/>
            <person name="Kuo A."/>
            <person name="Tian X."/>
            <person name="Salerno W."/>
            <person name="Parikh A."/>
            <person name="Feasley C.L."/>
            <person name="Dalin E."/>
            <person name="Tu H."/>
            <person name="Huang E."/>
            <person name="Barry K."/>
            <person name="Lindquist E."/>
            <person name="Shapiro H."/>
            <person name="Bruce D."/>
            <person name="Schmutz J."/>
            <person name="Salamov A."/>
            <person name="Fey P."/>
            <person name="Gaudet P."/>
            <person name="Anjard C."/>
            <person name="Babu M.M."/>
            <person name="Basu S."/>
            <person name="Bushmanova Y."/>
            <person name="van der Wel H."/>
            <person name="Katoh-Kurasawa M."/>
            <person name="Dinh C."/>
            <person name="Coutinho P.M."/>
            <person name="Saito T."/>
            <person name="Elias M."/>
            <person name="Schaap P."/>
            <person name="Kay R.R."/>
            <person name="Henrissat B."/>
            <person name="Eichinger L."/>
            <person name="Rivero F."/>
            <person name="Putnam N.H."/>
            <person name="West C.M."/>
            <person name="Loomis W.F."/>
            <person name="Chisholm R.L."/>
            <person name="Shaulsky G."/>
            <person name="Strassmann J.E."/>
            <person name="Queller D.C."/>
            <person name="Kuspa A."/>
            <person name="Grigoriev I.V."/>
        </authorList>
    </citation>
    <scope>NUCLEOTIDE SEQUENCE [LARGE SCALE GENOMIC DNA]</scope>
    <source>
        <strain evidence="2">QSDP1</strain>
    </source>
</reference>